<dbReference type="Pfam" id="PF01155">
    <property type="entry name" value="HypA"/>
    <property type="match status" value="1"/>
</dbReference>
<feature type="binding site" evidence="4">
    <location>
        <position position="87"/>
    </location>
    <ligand>
        <name>Zn(2+)</name>
        <dbReference type="ChEBI" id="CHEBI:29105"/>
    </ligand>
</feature>
<dbReference type="RefSeq" id="WP_149295498.1">
    <property type="nucleotide sequence ID" value="NZ_CP043473.1"/>
</dbReference>
<feature type="binding site" evidence="4">
    <location>
        <position position="74"/>
    </location>
    <ligand>
        <name>Zn(2+)</name>
        <dbReference type="ChEBI" id="CHEBI:29105"/>
    </ligand>
</feature>
<evidence type="ECO:0000256" key="1">
    <source>
        <dbReference type="ARBA" id="ARBA00022596"/>
    </source>
</evidence>
<dbReference type="InterPro" id="IPR000688">
    <property type="entry name" value="HypA/HybF"/>
</dbReference>
<dbReference type="PIRSF" id="PIRSF004761">
    <property type="entry name" value="Hydrgn_mat_HypA"/>
    <property type="match status" value="1"/>
</dbReference>
<dbReference type="GO" id="GO:0008270">
    <property type="term" value="F:zinc ion binding"/>
    <property type="evidence" value="ECO:0007669"/>
    <property type="project" value="UniProtKB-UniRule"/>
</dbReference>
<gene>
    <name evidence="4" type="primary">hypA</name>
    <name evidence="5" type="ORF">FYK34_05875</name>
</gene>
<keyword evidence="3 4" id="KW-0862">Zinc</keyword>
<dbReference type="GO" id="GO:0016151">
    <property type="term" value="F:nickel cation binding"/>
    <property type="evidence" value="ECO:0007669"/>
    <property type="project" value="UniProtKB-UniRule"/>
</dbReference>
<dbReference type="HAMAP" id="MF_00213">
    <property type="entry name" value="HypA_HybF"/>
    <property type="match status" value="1"/>
</dbReference>
<feature type="binding site" evidence="4">
    <location>
        <position position="90"/>
    </location>
    <ligand>
        <name>Zn(2+)</name>
        <dbReference type="ChEBI" id="CHEBI:29105"/>
    </ligand>
</feature>
<dbReference type="PANTHER" id="PTHR34535">
    <property type="entry name" value="HYDROGENASE MATURATION FACTOR HYPA"/>
    <property type="match status" value="1"/>
</dbReference>
<evidence type="ECO:0000256" key="4">
    <source>
        <dbReference type="HAMAP-Rule" id="MF_00213"/>
    </source>
</evidence>
<dbReference type="Proteomes" id="UP000322079">
    <property type="component" value="Chromosome"/>
</dbReference>
<name>A0A5C1DHM3_9NEIS</name>
<evidence type="ECO:0000256" key="3">
    <source>
        <dbReference type="ARBA" id="ARBA00022833"/>
    </source>
</evidence>
<comment type="function">
    <text evidence="4">Involved in the maturation of [NiFe] hydrogenases. Required for nickel insertion into the metal center of the hydrogenase.</text>
</comment>
<proteinExistence type="inferred from homology"/>
<evidence type="ECO:0000256" key="2">
    <source>
        <dbReference type="ARBA" id="ARBA00022723"/>
    </source>
</evidence>
<dbReference type="Gene3D" id="3.30.2320.80">
    <property type="match status" value="1"/>
</dbReference>
<keyword evidence="1 4" id="KW-0533">Nickel</keyword>
<organism evidence="5 6">
    <name type="scientific">Chromobacterium paludis</name>
    <dbReference type="NCBI Taxonomy" id="2605945"/>
    <lineage>
        <taxon>Bacteria</taxon>
        <taxon>Pseudomonadati</taxon>
        <taxon>Pseudomonadota</taxon>
        <taxon>Betaproteobacteria</taxon>
        <taxon>Neisseriales</taxon>
        <taxon>Chromobacteriaceae</taxon>
        <taxon>Chromobacterium</taxon>
    </lineage>
</organism>
<dbReference type="PANTHER" id="PTHR34535:SF3">
    <property type="entry name" value="HYDROGENASE MATURATION FACTOR HYPA"/>
    <property type="match status" value="1"/>
</dbReference>
<dbReference type="GO" id="GO:0051604">
    <property type="term" value="P:protein maturation"/>
    <property type="evidence" value="ECO:0007669"/>
    <property type="project" value="InterPro"/>
</dbReference>
<dbReference type="KEGG" id="chrm:FYK34_05875"/>
<accession>A0A5C1DHM3</accession>
<comment type="similarity">
    <text evidence="4">Belongs to the HypA/HybF family.</text>
</comment>
<evidence type="ECO:0000313" key="5">
    <source>
        <dbReference type="EMBL" id="QEL55128.1"/>
    </source>
</evidence>
<reference evidence="5 6" key="1">
    <citation type="submission" date="2019-08" db="EMBL/GenBank/DDBJ databases">
        <title>Chromobacterium paludis, a novel bacterium isolated from a Maryland marsh pond.</title>
        <authorList>
            <person name="Blackburn M.B."/>
            <person name="Gundersen-Rindal D.E."/>
        </authorList>
    </citation>
    <scope>NUCLEOTIDE SEQUENCE [LARGE SCALE GENOMIC DNA]</scope>
    <source>
        <strain evidence="6">IIBBL 257-1</strain>
    </source>
</reference>
<dbReference type="EMBL" id="CP043473">
    <property type="protein sequence ID" value="QEL55128.1"/>
    <property type="molecule type" value="Genomic_DNA"/>
</dbReference>
<evidence type="ECO:0000313" key="6">
    <source>
        <dbReference type="Proteomes" id="UP000322079"/>
    </source>
</evidence>
<dbReference type="AlphaFoldDB" id="A0A5C1DHM3"/>
<feature type="binding site" evidence="4">
    <location>
        <position position="2"/>
    </location>
    <ligand>
        <name>Ni(2+)</name>
        <dbReference type="ChEBI" id="CHEBI:49786"/>
    </ligand>
</feature>
<protein>
    <recommendedName>
        <fullName evidence="4">Hydrogenase maturation factor HypA</fullName>
    </recommendedName>
</protein>
<sequence length="112" mass="11652">MHELSLAEEILAIVEHHAVGLSAVTSIRLRVGSLAGVDTAALRFALETVLRGGKAEAAEIEIEETPARAVCRDCGLEQRLEERICACAACGALGLALICGDELQVSAIAGVD</sequence>
<keyword evidence="2 4" id="KW-0479">Metal-binding</keyword>
<keyword evidence="6" id="KW-1185">Reference proteome</keyword>
<feature type="binding site" evidence="4">
    <location>
        <position position="71"/>
    </location>
    <ligand>
        <name>Zn(2+)</name>
        <dbReference type="ChEBI" id="CHEBI:29105"/>
    </ligand>
</feature>